<proteinExistence type="predicted"/>
<name>A0ABW1H1D9_9ACTN</name>
<dbReference type="Gene3D" id="3.10.450.50">
    <property type="match status" value="1"/>
</dbReference>
<keyword evidence="2" id="KW-1185">Reference proteome</keyword>
<evidence type="ECO:0000313" key="2">
    <source>
        <dbReference type="Proteomes" id="UP001596226"/>
    </source>
</evidence>
<evidence type="ECO:0000313" key="1">
    <source>
        <dbReference type="EMBL" id="MFC5923350.1"/>
    </source>
</evidence>
<dbReference type="RefSeq" id="WP_377507894.1">
    <property type="nucleotide sequence ID" value="NZ_JBHSQS010000004.1"/>
</dbReference>
<dbReference type="SUPFAM" id="SSF54427">
    <property type="entry name" value="NTF2-like"/>
    <property type="match status" value="1"/>
</dbReference>
<organism evidence="1 2">
    <name type="scientific">Micromonospora vulcania</name>
    <dbReference type="NCBI Taxonomy" id="1441873"/>
    <lineage>
        <taxon>Bacteria</taxon>
        <taxon>Bacillati</taxon>
        <taxon>Actinomycetota</taxon>
        <taxon>Actinomycetes</taxon>
        <taxon>Micromonosporales</taxon>
        <taxon>Micromonosporaceae</taxon>
        <taxon>Micromonospora</taxon>
    </lineage>
</organism>
<gene>
    <name evidence="1" type="ORF">ACFQGL_08355</name>
</gene>
<sequence length="148" mass="16164">MKPVEAHVRESVTAFLRDYARAVETGDNAVIAASYADTYIEGDPSAATAITNDAQYRVALDQRQKAMTEQFGLAAARVTVSDVLDLAPGYVLVPTQWTLDFEPPEGEAVSAQFAQTYVVRLGDGQPQILLYLSHEQEEDVMRKLGLTG</sequence>
<comment type="caution">
    <text evidence="1">The sequence shown here is derived from an EMBL/GenBank/DDBJ whole genome shotgun (WGS) entry which is preliminary data.</text>
</comment>
<dbReference type="InterPro" id="IPR032710">
    <property type="entry name" value="NTF2-like_dom_sf"/>
</dbReference>
<dbReference type="Proteomes" id="UP001596226">
    <property type="component" value="Unassembled WGS sequence"/>
</dbReference>
<reference evidence="2" key="1">
    <citation type="journal article" date="2019" name="Int. J. Syst. Evol. Microbiol.">
        <title>The Global Catalogue of Microorganisms (GCM) 10K type strain sequencing project: providing services to taxonomists for standard genome sequencing and annotation.</title>
        <authorList>
            <consortium name="The Broad Institute Genomics Platform"/>
            <consortium name="The Broad Institute Genome Sequencing Center for Infectious Disease"/>
            <person name="Wu L."/>
            <person name="Ma J."/>
        </authorList>
    </citation>
    <scope>NUCLEOTIDE SEQUENCE [LARGE SCALE GENOMIC DNA]</scope>
    <source>
        <strain evidence="2">CGMCC 4.7144</strain>
    </source>
</reference>
<dbReference type="EMBL" id="JBHSQS010000004">
    <property type="protein sequence ID" value="MFC5923350.1"/>
    <property type="molecule type" value="Genomic_DNA"/>
</dbReference>
<protein>
    <recommendedName>
        <fullName evidence="3">SnoaL-like domain-containing protein</fullName>
    </recommendedName>
</protein>
<evidence type="ECO:0008006" key="3">
    <source>
        <dbReference type="Google" id="ProtNLM"/>
    </source>
</evidence>
<accession>A0ABW1H1D9</accession>